<name>A0A382PDZ3_9ZZZZ</name>
<protein>
    <submittedName>
        <fullName evidence="1">Uncharacterized protein</fullName>
    </submittedName>
</protein>
<proteinExistence type="predicted"/>
<feature type="non-terminal residue" evidence="1">
    <location>
        <position position="1"/>
    </location>
</feature>
<reference evidence="1" key="1">
    <citation type="submission" date="2018-05" db="EMBL/GenBank/DDBJ databases">
        <authorList>
            <person name="Lanie J.A."/>
            <person name="Ng W.-L."/>
            <person name="Kazmierczak K.M."/>
            <person name="Andrzejewski T.M."/>
            <person name="Davidsen T.M."/>
            <person name="Wayne K.J."/>
            <person name="Tettelin H."/>
            <person name="Glass J.I."/>
            <person name="Rusch D."/>
            <person name="Podicherti R."/>
            <person name="Tsui H.-C.T."/>
            <person name="Winkler M.E."/>
        </authorList>
    </citation>
    <scope>NUCLEOTIDE SEQUENCE</scope>
</reference>
<dbReference type="EMBL" id="UINC01105855">
    <property type="protein sequence ID" value="SVC70111.1"/>
    <property type="molecule type" value="Genomic_DNA"/>
</dbReference>
<sequence length="27" mass="3076">SSNVSDITISYFCKIVIIKIENRFSPT</sequence>
<dbReference type="AlphaFoldDB" id="A0A382PDZ3"/>
<gene>
    <name evidence="1" type="ORF">METZ01_LOCUS322965</name>
</gene>
<accession>A0A382PDZ3</accession>
<evidence type="ECO:0000313" key="1">
    <source>
        <dbReference type="EMBL" id="SVC70111.1"/>
    </source>
</evidence>
<organism evidence="1">
    <name type="scientific">marine metagenome</name>
    <dbReference type="NCBI Taxonomy" id="408172"/>
    <lineage>
        <taxon>unclassified sequences</taxon>
        <taxon>metagenomes</taxon>
        <taxon>ecological metagenomes</taxon>
    </lineage>
</organism>